<dbReference type="EMBL" id="BMAT01012595">
    <property type="protein sequence ID" value="GFR95328.1"/>
    <property type="molecule type" value="Genomic_DNA"/>
</dbReference>
<evidence type="ECO:0000313" key="1">
    <source>
        <dbReference type="EMBL" id="GFR95328.1"/>
    </source>
</evidence>
<name>A0AAV4HE49_9GAST</name>
<comment type="caution">
    <text evidence="1">The sequence shown here is derived from an EMBL/GenBank/DDBJ whole genome shotgun (WGS) entry which is preliminary data.</text>
</comment>
<protein>
    <submittedName>
        <fullName evidence="1">Uncharacterized protein</fullName>
    </submittedName>
</protein>
<reference evidence="1 2" key="1">
    <citation type="journal article" date="2021" name="Elife">
        <title>Chloroplast acquisition without the gene transfer in kleptoplastic sea slugs, Plakobranchus ocellatus.</title>
        <authorList>
            <person name="Maeda T."/>
            <person name="Takahashi S."/>
            <person name="Yoshida T."/>
            <person name="Shimamura S."/>
            <person name="Takaki Y."/>
            <person name="Nagai Y."/>
            <person name="Toyoda A."/>
            <person name="Suzuki Y."/>
            <person name="Arimoto A."/>
            <person name="Ishii H."/>
            <person name="Satoh N."/>
            <person name="Nishiyama T."/>
            <person name="Hasebe M."/>
            <person name="Maruyama T."/>
            <person name="Minagawa J."/>
            <person name="Obokata J."/>
            <person name="Shigenobu S."/>
        </authorList>
    </citation>
    <scope>NUCLEOTIDE SEQUENCE [LARGE SCALE GENOMIC DNA]</scope>
</reference>
<dbReference type="AlphaFoldDB" id="A0AAV4HE49"/>
<keyword evidence="2" id="KW-1185">Reference proteome</keyword>
<proteinExistence type="predicted"/>
<accession>A0AAV4HE49</accession>
<dbReference type="Proteomes" id="UP000762676">
    <property type="component" value="Unassembled WGS sequence"/>
</dbReference>
<sequence length="112" mass="12529">MWSSYKRAMRGHHILAGLTGSGAGVAGHRRKGSIGPVEIDLRAGLPVWKVMTGMQGRDTFLRQEGIGPGRRNLTTRLYIFENTQVMRVRDTRLRKGSVSPVGIDWKEGLLIW</sequence>
<gene>
    <name evidence="1" type="ORF">ElyMa_006271700</name>
</gene>
<evidence type="ECO:0000313" key="2">
    <source>
        <dbReference type="Proteomes" id="UP000762676"/>
    </source>
</evidence>
<organism evidence="1 2">
    <name type="scientific">Elysia marginata</name>
    <dbReference type="NCBI Taxonomy" id="1093978"/>
    <lineage>
        <taxon>Eukaryota</taxon>
        <taxon>Metazoa</taxon>
        <taxon>Spiralia</taxon>
        <taxon>Lophotrochozoa</taxon>
        <taxon>Mollusca</taxon>
        <taxon>Gastropoda</taxon>
        <taxon>Heterobranchia</taxon>
        <taxon>Euthyneura</taxon>
        <taxon>Panpulmonata</taxon>
        <taxon>Sacoglossa</taxon>
        <taxon>Placobranchoidea</taxon>
        <taxon>Plakobranchidae</taxon>
        <taxon>Elysia</taxon>
    </lineage>
</organism>